<feature type="domain" description="PIN-like" evidence="1">
    <location>
        <begin position="7"/>
        <end position="107"/>
    </location>
</feature>
<dbReference type="Pfam" id="PF18475">
    <property type="entry name" value="PIN7"/>
    <property type="match status" value="1"/>
</dbReference>
<keyword evidence="3" id="KW-1185">Reference proteome</keyword>
<sequence>MKTNYVFIDYENVQPSGVAAIKEHNFKVFIFIGKGQKSVSAELVANLQPLGEDVVYIPLDVAGPNALDFILTFYLGKTYTSEPDAYFHIISKDKGFDTLIEHLRKQGIKVARHEAIQSIHPLKITVQKEIQEKVDLVIENLKKKGNSRPRKLSTLENTIRSLFTPHLTSKETQSIITKLINKKVLVENDGKISYHLNNPQ</sequence>
<dbReference type="RefSeq" id="WP_377088220.1">
    <property type="nucleotide sequence ID" value="NZ_JBHSJL010000014.1"/>
</dbReference>
<comment type="caution">
    <text evidence="2">The sequence shown here is derived from an EMBL/GenBank/DDBJ whole genome shotgun (WGS) entry which is preliminary data.</text>
</comment>
<proteinExistence type="predicted"/>
<name>A0ABW4Z9V3_9BACT</name>
<evidence type="ECO:0000313" key="3">
    <source>
        <dbReference type="Proteomes" id="UP001597389"/>
    </source>
</evidence>
<protein>
    <submittedName>
        <fullName evidence="2">PIN domain-containing protein</fullName>
    </submittedName>
</protein>
<accession>A0ABW4Z9V3</accession>
<evidence type="ECO:0000259" key="1">
    <source>
        <dbReference type="Pfam" id="PF18475"/>
    </source>
</evidence>
<gene>
    <name evidence="2" type="ORF">ACFSW8_07695</name>
</gene>
<organism evidence="2 3">
    <name type="scientific">Rubritalea tangerina</name>
    <dbReference type="NCBI Taxonomy" id="430798"/>
    <lineage>
        <taxon>Bacteria</taxon>
        <taxon>Pseudomonadati</taxon>
        <taxon>Verrucomicrobiota</taxon>
        <taxon>Verrucomicrobiia</taxon>
        <taxon>Verrucomicrobiales</taxon>
        <taxon>Rubritaleaceae</taxon>
        <taxon>Rubritalea</taxon>
    </lineage>
</organism>
<dbReference type="InterPro" id="IPR041494">
    <property type="entry name" value="PIN7"/>
</dbReference>
<dbReference type="EMBL" id="JBHUJB010000033">
    <property type="protein sequence ID" value="MFD2158775.1"/>
    <property type="molecule type" value="Genomic_DNA"/>
</dbReference>
<reference evidence="3" key="1">
    <citation type="journal article" date="2019" name="Int. J. Syst. Evol. Microbiol.">
        <title>The Global Catalogue of Microorganisms (GCM) 10K type strain sequencing project: providing services to taxonomists for standard genome sequencing and annotation.</title>
        <authorList>
            <consortium name="The Broad Institute Genomics Platform"/>
            <consortium name="The Broad Institute Genome Sequencing Center for Infectious Disease"/>
            <person name="Wu L."/>
            <person name="Ma J."/>
        </authorList>
    </citation>
    <scope>NUCLEOTIDE SEQUENCE [LARGE SCALE GENOMIC DNA]</scope>
    <source>
        <strain evidence="3">CCUG 57942</strain>
    </source>
</reference>
<evidence type="ECO:0000313" key="2">
    <source>
        <dbReference type="EMBL" id="MFD2158775.1"/>
    </source>
</evidence>
<dbReference type="Proteomes" id="UP001597389">
    <property type="component" value="Unassembled WGS sequence"/>
</dbReference>